<protein>
    <recommendedName>
        <fullName evidence="8">CASP-like protein</fullName>
    </recommendedName>
</protein>
<evidence type="ECO:0000313" key="11">
    <source>
        <dbReference type="Proteomes" id="UP001279734"/>
    </source>
</evidence>
<feature type="domain" description="Casparian strip membrane protein" evidence="9">
    <location>
        <begin position="22"/>
        <end position="165"/>
    </location>
</feature>
<dbReference type="Pfam" id="PF04535">
    <property type="entry name" value="CASP_dom"/>
    <property type="match status" value="1"/>
</dbReference>
<evidence type="ECO:0000256" key="7">
    <source>
        <dbReference type="ARBA" id="ARBA00023136"/>
    </source>
</evidence>
<proteinExistence type="inferred from homology"/>
<reference evidence="10" key="1">
    <citation type="submission" date="2023-05" db="EMBL/GenBank/DDBJ databases">
        <title>Nepenthes gracilis genome sequencing.</title>
        <authorList>
            <person name="Fukushima K."/>
        </authorList>
    </citation>
    <scope>NUCLEOTIDE SEQUENCE</scope>
    <source>
        <strain evidence="10">SING2019-196</strain>
    </source>
</reference>
<accession>A0AAD3SB47</accession>
<evidence type="ECO:0000256" key="2">
    <source>
        <dbReference type="ARBA" id="ARBA00007651"/>
    </source>
</evidence>
<keyword evidence="11" id="KW-1185">Reference proteome</keyword>
<keyword evidence="4 8" id="KW-1003">Cell membrane</keyword>
<comment type="caution">
    <text evidence="10">The sequence shown here is derived from an EMBL/GenBank/DDBJ whole genome shotgun (WGS) entry which is preliminary data.</text>
</comment>
<dbReference type="Proteomes" id="UP001279734">
    <property type="component" value="Unassembled WGS sequence"/>
</dbReference>
<dbReference type="InterPro" id="IPR006702">
    <property type="entry name" value="CASP_dom"/>
</dbReference>
<evidence type="ECO:0000313" key="10">
    <source>
        <dbReference type="EMBL" id="GMH07938.1"/>
    </source>
</evidence>
<feature type="transmembrane region" description="Helical" evidence="8">
    <location>
        <begin position="28"/>
        <end position="47"/>
    </location>
</feature>
<evidence type="ECO:0000259" key="9">
    <source>
        <dbReference type="Pfam" id="PF04535"/>
    </source>
</evidence>
<evidence type="ECO:0000256" key="1">
    <source>
        <dbReference type="ARBA" id="ARBA00004651"/>
    </source>
</evidence>
<comment type="subunit">
    <text evidence="3 8">Homodimer and heterodimers.</text>
</comment>
<keyword evidence="5 8" id="KW-0812">Transmembrane</keyword>
<evidence type="ECO:0000256" key="6">
    <source>
        <dbReference type="ARBA" id="ARBA00022989"/>
    </source>
</evidence>
<name>A0AAD3SB47_NEPGR</name>
<evidence type="ECO:0000256" key="4">
    <source>
        <dbReference type="ARBA" id="ARBA00022475"/>
    </source>
</evidence>
<gene>
    <name evidence="10" type="ORF">Nepgr_009778</name>
</gene>
<evidence type="ECO:0000256" key="8">
    <source>
        <dbReference type="RuleBase" id="RU361233"/>
    </source>
</evidence>
<dbReference type="PANTHER" id="PTHR33573">
    <property type="entry name" value="CASP-LIKE PROTEIN 4A4"/>
    <property type="match status" value="1"/>
</dbReference>
<dbReference type="AlphaFoldDB" id="A0AAD3SB47"/>
<comment type="similarity">
    <text evidence="2 8">Belongs to the Casparian strip membrane proteins (CASP) family.</text>
</comment>
<sequence>METPTQTPTPLPPQPLVKPSKAMPTINVTLRFFTFIFLLIAMVIYSVDKGTMVLPDASTVGVRFSDIIAYRYVLSTIVIGLAYTLAQIPFTLYRIITGRYLMTGRSNILFDFYGDKFISYLLATGTAAGFGGTIDLRSALSGLGVGDFFNEAGAAASLVLIAFCFSAGSSIISSYQLSSTY</sequence>
<keyword evidence="7 8" id="KW-0472">Membrane</keyword>
<dbReference type="GO" id="GO:0005886">
    <property type="term" value="C:plasma membrane"/>
    <property type="evidence" value="ECO:0007669"/>
    <property type="project" value="UniProtKB-SubCell"/>
</dbReference>
<feature type="transmembrane region" description="Helical" evidence="8">
    <location>
        <begin position="117"/>
        <end position="134"/>
    </location>
</feature>
<dbReference type="EMBL" id="BSYO01000007">
    <property type="protein sequence ID" value="GMH07938.1"/>
    <property type="molecule type" value="Genomic_DNA"/>
</dbReference>
<organism evidence="10 11">
    <name type="scientific">Nepenthes gracilis</name>
    <name type="common">Slender pitcher plant</name>
    <dbReference type="NCBI Taxonomy" id="150966"/>
    <lineage>
        <taxon>Eukaryota</taxon>
        <taxon>Viridiplantae</taxon>
        <taxon>Streptophyta</taxon>
        <taxon>Embryophyta</taxon>
        <taxon>Tracheophyta</taxon>
        <taxon>Spermatophyta</taxon>
        <taxon>Magnoliopsida</taxon>
        <taxon>eudicotyledons</taxon>
        <taxon>Gunneridae</taxon>
        <taxon>Pentapetalae</taxon>
        <taxon>Caryophyllales</taxon>
        <taxon>Nepenthaceae</taxon>
        <taxon>Nepenthes</taxon>
    </lineage>
</organism>
<keyword evidence="6 8" id="KW-1133">Transmembrane helix</keyword>
<evidence type="ECO:0000256" key="3">
    <source>
        <dbReference type="ARBA" id="ARBA00011489"/>
    </source>
</evidence>
<evidence type="ECO:0000256" key="5">
    <source>
        <dbReference type="ARBA" id="ARBA00022692"/>
    </source>
</evidence>
<feature type="transmembrane region" description="Helical" evidence="8">
    <location>
        <begin position="154"/>
        <end position="175"/>
    </location>
</feature>
<feature type="transmembrane region" description="Helical" evidence="8">
    <location>
        <begin position="67"/>
        <end position="96"/>
    </location>
</feature>
<comment type="subcellular location">
    <subcellularLocation>
        <location evidence="1 8">Cell membrane</location>
        <topology evidence="1 8">Multi-pass membrane protein</topology>
    </subcellularLocation>
</comment>
<dbReference type="PANTHER" id="PTHR33573:SF40">
    <property type="entry name" value="CASP-LIKE PROTEIN 4D2"/>
    <property type="match status" value="1"/>
</dbReference>